<evidence type="ECO:0000256" key="1">
    <source>
        <dbReference type="ARBA" id="ARBA00004225"/>
    </source>
</evidence>
<evidence type="ECO:0000259" key="18">
    <source>
        <dbReference type="Pfam" id="PF01059"/>
    </source>
</evidence>
<evidence type="ECO:0000256" key="16">
    <source>
        <dbReference type="RuleBase" id="RU003297"/>
    </source>
</evidence>
<feature type="transmembrane region" description="Helical" evidence="16">
    <location>
        <begin position="295"/>
        <end position="318"/>
    </location>
</feature>
<dbReference type="GO" id="GO:0048039">
    <property type="term" value="F:ubiquinone binding"/>
    <property type="evidence" value="ECO:0007669"/>
    <property type="project" value="TreeGrafter"/>
</dbReference>
<feature type="transmembrane region" description="Helical" evidence="16">
    <location>
        <begin position="414"/>
        <end position="432"/>
    </location>
</feature>
<keyword evidence="14 16" id="KW-0472">Membrane</keyword>
<evidence type="ECO:0000256" key="2">
    <source>
        <dbReference type="ARBA" id="ARBA00009025"/>
    </source>
</evidence>
<evidence type="ECO:0000256" key="11">
    <source>
        <dbReference type="ARBA" id="ARBA00023027"/>
    </source>
</evidence>
<feature type="transmembrane region" description="Helical" evidence="16">
    <location>
        <begin position="330"/>
        <end position="351"/>
    </location>
</feature>
<comment type="subcellular location">
    <subcellularLocation>
        <location evidence="1 16">Mitochondrion membrane</location>
        <topology evidence="1 16">Multi-pass membrane protein</topology>
    </subcellularLocation>
</comment>
<evidence type="ECO:0000256" key="8">
    <source>
        <dbReference type="ARBA" id="ARBA00022967"/>
    </source>
</evidence>
<name>A0A343TAQ8_9ANNE</name>
<feature type="domain" description="NADH:quinone oxidoreductase/Mrp antiporter transmembrane" evidence="17">
    <location>
        <begin position="104"/>
        <end position="385"/>
    </location>
</feature>
<reference evidence="19" key="1">
    <citation type="journal article" date="2017" name="Mitochondrial DNA Part B Resour">
        <title>Mitochondrial genome of Dinophilus gyrociliatus (Annelida: Dinophilidae).</title>
        <authorList>
            <person name="David K.T."/>
            <person name="Halanych K.M."/>
        </authorList>
    </citation>
    <scope>NUCLEOTIDE SEQUENCE</scope>
</reference>
<accession>A0A343TAQ8</accession>
<keyword evidence="7 16" id="KW-0812">Transmembrane</keyword>
<comment type="catalytic activity">
    <reaction evidence="15 16">
        <text>a ubiquinone + NADH + 5 H(+)(in) = a ubiquinol + NAD(+) + 4 H(+)(out)</text>
        <dbReference type="Rhea" id="RHEA:29091"/>
        <dbReference type="Rhea" id="RHEA-COMP:9565"/>
        <dbReference type="Rhea" id="RHEA-COMP:9566"/>
        <dbReference type="ChEBI" id="CHEBI:15378"/>
        <dbReference type="ChEBI" id="CHEBI:16389"/>
        <dbReference type="ChEBI" id="CHEBI:17976"/>
        <dbReference type="ChEBI" id="CHEBI:57540"/>
        <dbReference type="ChEBI" id="CHEBI:57945"/>
        <dbReference type="EC" id="7.1.1.2"/>
    </reaction>
</comment>
<evidence type="ECO:0000259" key="17">
    <source>
        <dbReference type="Pfam" id="PF00361"/>
    </source>
</evidence>
<feature type="transmembrane region" description="Helical" evidence="16">
    <location>
        <begin position="371"/>
        <end position="394"/>
    </location>
</feature>
<dbReference type="InterPro" id="IPR000260">
    <property type="entry name" value="NADH4_N"/>
</dbReference>
<keyword evidence="6 16" id="KW-0679">Respiratory chain</keyword>
<evidence type="ECO:0000256" key="3">
    <source>
        <dbReference type="ARBA" id="ARBA00012944"/>
    </source>
</evidence>
<dbReference type="GO" id="GO:0015990">
    <property type="term" value="P:electron transport coupled proton transport"/>
    <property type="evidence" value="ECO:0007669"/>
    <property type="project" value="TreeGrafter"/>
</dbReference>
<feature type="transmembrane region" description="Helical" evidence="16">
    <location>
        <begin position="267"/>
        <end position="289"/>
    </location>
</feature>
<keyword evidence="13 16" id="KW-0496">Mitochondrion</keyword>
<evidence type="ECO:0000256" key="7">
    <source>
        <dbReference type="ARBA" id="ARBA00022692"/>
    </source>
</evidence>
<sequence length="437" mass="48781">MLKIIMLALLPLLPNISKSPFTLIILMMLMTPMVAMNMFSNYTSNMFFMDNMSFTLIILNLWITALMIMASLKITKSKNSSLFIVTIMALLTSVTLAFSMKSPLTFYFTFEFTLIPTLFLILKWGYQPERLQAGSYFIIYTMTASLPLLLNILMTPIQSQEFSMIQTSLSPSINFWWSISLFMAFLAKAPMFFLHLWLPKAHVEAPVAGSMILAGILLKLGTFGMMRLAMTIPNLINSIKPLILAISLTGAAITSLICTRQQDMKSLIAYSSVAHMGMGLAGILSNSAWGWKASVVMMIAHGLSSSALFFMTSTAYEMSNSRALIINKGILMFAPAMSMMWFLIIATNMGAPPFLNLGAEIPLIASSLFMSLWTSLPLAILSFFTVMFNLMLYVSMNHGSPFLMTNSPLYNIKFISIPLIHFIPLLLLMPMLDYTTF</sequence>
<dbReference type="PRINTS" id="PR01437">
    <property type="entry name" value="NUOXDRDTASE4"/>
</dbReference>
<evidence type="ECO:0000256" key="12">
    <source>
        <dbReference type="ARBA" id="ARBA00023075"/>
    </source>
</evidence>
<dbReference type="GO" id="GO:0042773">
    <property type="term" value="P:ATP synthesis coupled electron transport"/>
    <property type="evidence" value="ECO:0007669"/>
    <property type="project" value="InterPro"/>
</dbReference>
<dbReference type="PANTHER" id="PTHR43507:SF20">
    <property type="entry name" value="NADH-UBIQUINONE OXIDOREDUCTASE CHAIN 4"/>
    <property type="match status" value="1"/>
</dbReference>
<feature type="transmembrane region" description="Helical" evidence="16">
    <location>
        <begin position="106"/>
        <end position="125"/>
    </location>
</feature>
<evidence type="ECO:0000256" key="10">
    <source>
        <dbReference type="ARBA" id="ARBA00022989"/>
    </source>
</evidence>
<evidence type="ECO:0000256" key="9">
    <source>
        <dbReference type="ARBA" id="ARBA00022982"/>
    </source>
</evidence>
<dbReference type="GO" id="GO:0003954">
    <property type="term" value="F:NADH dehydrogenase activity"/>
    <property type="evidence" value="ECO:0007669"/>
    <property type="project" value="TreeGrafter"/>
</dbReference>
<feature type="transmembrane region" description="Helical" evidence="16">
    <location>
        <begin position="242"/>
        <end position="260"/>
    </location>
</feature>
<feature type="transmembrane region" description="Helical" evidence="16">
    <location>
        <begin position="210"/>
        <end position="230"/>
    </location>
</feature>
<evidence type="ECO:0000313" key="19">
    <source>
        <dbReference type="EMBL" id="AUW35232.1"/>
    </source>
</evidence>
<evidence type="ECO:0000256" key="6">
    <source>
        <dbReference type="ARBA" id="ARBA00022660"/>
    </source>
</evidence>
<proteinExistence type="inferred from homology"/>
<keyword evidence="11 16" id="KW-0520">NAD</keyword>
<keyword evidence="12 16" id="KW-0830">Ubiquinone</keyword>
<evidence type="ECO:0000256" key="4">
    <source>
        <dbReference type="ARBA" id="ARBA00021006"/>
    </source>
</evidence>
<organism evidence="19">
    <name type="scientific">Dinophilus gyrociliatus</name>
    <dbReference type="NCBI Taxonomy" id="120995"/>
    <lineage>
        <taxon>Eukaryota</taxon>
        <taxon>Metazoa</taxon>
        <taxon>Spiralia</taxon>
        <taxon>Lophotrochozoa</taxon>
        <taxon>Annelida</taxon>
        <taxon>Polychaeta</taxon>
        <taxon>Polychaeta incertae sedis</taxon>
        <taxon>Dinophilidae</taxon>
        <taxon>Dinophilus</taxon>
    </lineage>
</organism>
<dbReference type="GO" id="GO:0008137">
    <property type="term" value="F:NADH dehydrogenase (ubiquinone) activity"/>
    <property type="evidence" value="ECO:0007669"/>
    <property type="project" value="UniProtKB-UniRule"/>
</dbReference>
<dbReference type="Pfam" id="PF01059">
    <property type="entry name" value="Oxidored_q5_N"/>
    <property type="match status" value="1"/>
</dbReference>
<feature type="transmembrane region" description="Helical" evidence="16">
    <location>
        <begin position="175"/>
        <end position="198"/>
    </location>
</feature>
<comment type="similarity">
    <text evidence="2 16">Belongs to the complex I subunit 4 family.</text>
</comment>
<evidence type="ECO:0000256" key="5">
    <source>
        <dbReference type="ARBA" id="ARBA00022448"/>
    </source>
</evidence>
<keyword evidence="9 16" id="KW-0249">Electron transport</keyword>
<dbReference type="Pfam" id="PF00361">
    <property type="entry name" value="Proton_antipo_M"/>
    <property type="match status" value="1"/>
</dbReference>
<gene>
    <name evidence="19" type="primary">ND4</name>
</gene>
<evidence type="ECO:0000256" key="15">
    <source>
        <dbReference type="ARBA" id="ARBA00049551"/>
    </source>
</evidence>
<feature type="domain" description="NADH:ubiquinone oxidoreductase chain 4 N-terminal" evidence="18">
    <location>
        <begin position="1"/>
        <end position="96"/>
    </location>
</feature>
<dbReference type="EMBL" id="MG428625">
    <property type="protein sequence ID" value="AUW35232.1"/>
    <property type="molecule type" value="Genomic_DNA"/>
</dbReference>
<dbReference type="PANTHER" id="PTHR43507">
    <property type="entry name" value="NADH-UBIQUINONE OXIDOREDUCTASE CHAIN 4"/>
    <property type="match status" value="1"/>
</dbReference>
<feature type="transmembrane region" description="Helical" evidence="16">
    <location>
        <begin position="137"/>
        <end position="155"/>
    </location>
</feature>
<dbReference type="InterPro" id="IPR001750">
    <property type="entry name" value="ND/Mrp_TM"/>
</dbReference>
<keyword evidence="10 16" id="KW-1133">Transmembrane helix</keyword>
<feature type="transmembrane region" description="Helical" evidence="16">
    <location>
        <begin position="82"/>
        <end position="100"/>
    </location>
</feature>
<dbReference type="EC" id="7.1.1.2" evidence="3 16"/>
<protein>
    <recommendedName>
        <fullName evidence="4 16">NADH-ubiquinone oxidoreductase chain 4</fullName>
        <ecNumber evidence="3 16">7.1.1.2</ecNumber>
    </recommendedName>
</protein>
<keyword evidence="8" id="KW-1278">Translocase</keyword>
<evidence type="ECO:0000256" key="14">
    <source>
        <dbReference type="ARBA" id="ARBA00023136"/>
    </source>
</evidence>
<evidence type="ECO:0000256" key="13">
    <source>
        <dbReference type="ARBA" id="ARBA00023128"/>
    </source>
</evidence>
<geneLocation type="mitochondrion" evidence="19"/>
<feature type="transmembrane region" description="Helical" evidence="16">
    <location>
        <begin position="52"/>
        <end position="70"/>
    </location>
</feature>
<comment type="function">
    <text evidence="16">Core subunit of the mitochondrial membrane respiratory chain NADH dehydrogenase (Complex I) which catalyzes electron transfer from NADH through the respiratory chain, using ubiquinone as an electron acceptor. Essential for the catalytic activity and assembly of complex I.</text>
</comment>
<dbReference type="AlphaFoldDB" id="A0A343TAQ8"/>
<dbReference type="InterPro" id="IPR003918">
    <property type="entry name" value="NADH_UbQ_OxRdtase"/>
</dbReference>
<dbReference type="GO" id="GO:0031966">
    <property type="term" value="C:mitochondrial membrane"/>
    <property type="evidence" value="ECO:0007669"/>
    <property type="project" value="UniProtKB-SubCell"/>
</dbReference>
<keyword evidence="5 16" id="KW-0813">Transport</keyword>